<dbReference type="EMBL" id="JAGKQM010000005">
    <property type="protein sequence ID" value="KAH0926552.1"/>
    <property type="molecule type" value="Genomic_DNA"/>
</dbReference>
<feature type="domain" description="Clp ATPase C-terminal" evidence="3">
    <location>
        <begin position="79"/>
        <end position="168"/>
    </location>
</feature>
<keyword evidence="2" id="KW-0067">ATP-binding</keyword>
<evidence type="ECO:0000313" key="5">
    <source>
        <dbReference type="Proteomes" id="UP000824890"/>
    </source>
</evidence>
<feature type="non-terminal residue" evidence="4">
    <location>
        <position position="1"/>
    </location>
</feature>
<dbReference type="PANTHER" id="PTHR48102">
    <property type="entry name" value="ATP-DEPENDENT CLP PROTEASE ATP-BINDING SUBUNIT CLPX-LIKE, MITOCHONDRIAL-RELATED"/>
    <property type="match status" value="1"/>
</dbReference>
<dbReference type="SUPFAM" id="SSF52540">
    <property type="entry name" value="P-loop containing nucleoside triphosphate hydrolases"/>
    <property type="match status" value="1"/>
</dbReference>
<dbReference type="InterPro" id="IPR027417">
    <property type="entry name" value="P-loop_NTPase"/>
</dbReference>
<dbReference type="Gene3D" id="1.10.8.60">
    <property type="match status" value="1"/>
</dbReference>
<name>A0ABQ8DB30_BRANA</name>
<keyword evidence="1" id="KW-0547">Nucleotide-binding</keyword>
<protein>
    <recommendedName>
        <fullName evidence="3">Clp ATPase C-terminal domain-containing protein</fullName>
    </recommendedName>
</protein>
<evidence type="ECO:0000256" key="1">
    <source>
        <dbReference type="ARBA" id="ARBA00022741"/>
    </source>
</evidence>
<gene>
    <name evidence="4" type="ORF">HID58_018808</name>
</gene>
<dbReference type="InterPro" id="IPR050052">
    <property type="entry name" value="ATP-dep_Clp_protease_ClpX"/>
</dbReference>
<comment type="caution">
    <text evidence="4">The sequence shown here is derived from an EMBL/GenBank/DDBJ whole genome shotgun (WGS) entry which is preliminary data.</text>
</comment>
<evidence type="ECO:0000256" key="2">
    <source>
        <dbReference type="ARBA" id="ARBA00022840"/>
    </source>
</evidence>
<reference evidence="4 5" key="1">
    <citation type="submission" date="2021-05" db="EMBL/GenBank/DDBJ databases">
        <title>Genome Assembly of Synthetic Allotetraploid Brassica napus Reveals Homoeologous Exchanges between Subgenomes.</title>
        <authorList>
            <person name="Davis J.T."/>
        </authorList>
    </citation>
    <scope>NUCLEOTIDE SEQUENCE [LARGE SCALE GENOMIC DNA]</scope>
    <source>
        <strain evidence="5">cv. Da-Ae</strain>
        <tissue evidence="4">Seedling</tissue>
    </source>
</reference>
<accession>A0ABQ8DB30</accession>
<sequence>VVNVPRKGARKHPRGWPRTDILFICGGAFVDLEKAIVDRRQDSSIGFGAPVRANMANSGETSGGEFVGRFPILVSLLALTEDQLIRVLVEPKNALGKQYKKLFSKVALYRESAQMISKQAMVKNTGSRGLRALLESILTEAIFEIPDVNMGDERIDHAVIVDEGDSRGCTTKILSGDGAFECYLNENKSKDALQNRR</sequence>
<evidence type="ECO:0000313" key="4">
    <source>
        <dbReference type="EMBL" id="KAH0926552.1"/>
    </source>
</evidence>
<dbReference type="Gene3D" id="3.40.50.300">
    <property type="entry name" value="P-loop containing nucleotide triphosphate hydrolases"/>
    <property type="match status" value="1"/>
</dbReference>
<organism evidence="4 5">
    <name type="scientific">Brassica napus</name>
    <name type="common">Rape</name>
    <dbReference type="NCBI Taxonomy" id="3708"/>
    <lineage>
        <taxon>Eukaryota</taxon>
        <taxon>Viridiplantae</taxon>
        <taxon>Streptophyta</taxon>
        <taxon>Embryophyta</taxon>
        <taxon>Tracheophyta</taxon>
        <taxon>Spermatophyta</taxon>
        <taxon>Magnoliopsida</taxon>
        <taxon>eudicotyledons</taxon>
        <taxon>Gunneridae</taxon>
        <taxon>Pentapetalae</taxon>
        <taxon>rosids</taxon>
        <taxon>malvids</taxon>
        <taxon>Brassicales</taxon>
        <taxon>Brassicaceae</taxon>
        <taxon>Brassiceae</taxon>
        <taxon>Brassica</taxon>
    </lineage>
</organism>
<evidence type="ECO:0000259" key="3">
    <source>
        <dbReference type="SMART" id="SM01086"/>
    </source>
</evidence>
<dbReference type="InterPro" id="IPR019489">
    <property type="entry name" value="Clp_ATPase_C"/>
</dbReference>
<dbReference type="SMART" id="SM01086">
    <property type="entry name" value="ClpB_D2-small"/>
    <property type="match status" value="1"/>
</dbReference>
<dbReference type="PANTHER" id="PTHR48102:SF7">
    <property type="entry name" value="ATP-DEPENDENT CLP PROTEASE ATP-BINDING SUBUNIT CLPX-LIKE, MITOCHONDRIAL"/>
    <property type="match status" value="1"/>
</dbReference>
<proteinExistence type="predicted"/>
<dbReference type="Proteomes" id="UP000824890">
    <property type="component" value="Unassembled WGS sequence"/>
</dbReference>
<keyword evidence="5" id="KW-1185">Reference proteome</keyword>